<reference evidence="4" key="1">
    <citation type="submission" date="2015-04" db="EMBL/GenBank/DDBJ databases">
        <title>Physiological reanalysis, assessment of diazotrophy, and genome sequences of multiple isolates of Streptomyces thermoautotrophicus.</title>
        <authorList>
            <person name="MacKellar D.C."/>
            <person name="Lieber L."/>
            <person name="Norman J."/>
            <person name="Bolger A."/>
            <person name="Tobin C."/>
            <person name="Murray J.W."/>
            <person name="Chang R."/>
            <person name="Ford T."/>
            <person name="Nguyen P.Q."/>
            <person name="Woodward J."/>
            <person name="Permingeat H."/>
            <person name="Joshi N.S."/>
            <person name="Silver P.A."/>
            <person name="Usadel B."/>
            <person name="Rutherford A.W."/>
            <person name="Friesen M."/>
            <person name="Prell J."/>
        </authorList>
    </citation>
    <scope>NUCLEOTIDE SEQUENCE [LARGE SCALE GENOMIC DNA]</scope>
    <source>
        <strain evidence="4">H1</strain>
    </source>
</reference>
<protein>
    <recommendedName>
        <fullName evidence="2">Phosphoribosyltransferase domain-containing protein</fullName>
    </recommendedName>
</protein>
<dbReference type="STRING" id="1469144.LI90_3360"/>
<evidence type="ECO:0000313" key="4">
    <source>
        <dbReference type="Proteomes" id="UP000070188"/>
    </source>
</evidence>
<dbReference type="EMBL" id="LAXD01000001">
    <property type="protein sequence ID" value="KWX02317.1"/>
    <property type="molecule type" value="Genomic_DNA"/>
</dbReference>
<evidence type="ECO:0000259" key="2">
    <source>
        <dbReference type="Pfam" id="PF00156"/>
    </source>
</evidence>
<evidence type="ECO:0000256" key="1">
    <source>
        <dbReference type="ARBA" id="ARBA00008007"/>
    </source>
</evidence>
<dbReference type="PATRIC" id="fig|1469144.10.peg.3612"/>
<dbReference type="OrthoDB" id="5244859at2"/>
<dbReference type="Pfam" id="PF00156">
    <property type="entry name" value="Pribosyltran"/>
    <property type="match status" value="1"/>
</dbReference>
<feature type="domain" description="Phosphoribosyltransferase" evidence="2">
    <location>
        <begin position="225"/>
        <end position="272"/>
    </location>
</feature>
<accession>A0A132MWW6</accession>
<dbReference type="PANTHER" id="PTHR47505:SF1">
    <property type="entry name" value="DNA UTILIZATION PROTEIN YHGH"/>
    <property type="match status" value="1"/>
</dbReference>
<dbReference type="InterPro" id="IPR000836">
    <property type="entry name" value="PRTase_dom"/>
</dbReference>
<proteinExistence type="inferred from homology"/>
<dbReference type="CDD" id="cd06223">
    <property type="entry name" value="PRTases_typeI"/>
    <property type="match status" value="1"/>
</dbReference>
<keyword evidence="4" id="KW-1185">Reference proteome</keyword>
<name>A0A132MWW6_9ACTN</name>
<evidence type="ECO:0000313" key="3">
    <source>
        <dbReference type="EMBL" id="KWX02317.1"/>
    </source>
</evidence>
<comment type="similarity">
    <text evidence="1">Belongs to the ComF/GntX family.</text>
</comment>
<dbReference type="InterPro" id="IPR051910">
    <property type="entry name" value="ComF/GntX_DNA_util-trans"/>
</dbReference>
<dbReference type="PANTHER" id="PTHR47505">
    <property type="entry name" value="DNA UTILIZATION PROTEIN YHGH"/>
    <property type="match status" value="1"/>
</dbReference>
<gene>
    <name evidence="3" type="ORF">LI90_3360</name>
</gene>
<dbReference type="Proteomes" id="UP000070188">
    <property type="component" value="Unassembled WGS sequence"/>
</dbReference>
<dbReference type="AlphaFoldDB" id="A0A132MWW6"/>
<dbReference type="RefSeq" id="WP_066889254.1">
    <property type="nucleotide sequence ID" value="NZ_CP171739.1"/>
</dbReference>
<sequence>MSISPLRALSASLPALPRVVPRGWWGALLADLAFPQYCVGCARPGPALCLACASALSGPALRAWPVPAPAGLPPPYAVAPYDGLVRAVLLAHKEHARFALSRPLGAALATAIAAAADARPCLSRTADGGADAGEPSRGGGVGGGMSSAAGFGVVPVPSRRAAVRRRGHDPTRRVALAAVRELRSRGHQVTWLPVLRHARPVADQAGLTAAERAANLAGALRLPDRYARLVRDRAIVVADDVITTGATLAEAARTLAWHGARVVGVATIAATPRHMATRSLREV</sequence>
<dbReference type="InterPro" id="IPR029057">
    <property type="entry name" value="PRTase-like"/>
</dbReference>
<organism evidence="3 4">
    <name type="scientific">Carbonactinospora thermoautotrophica</name>
    <dbReference type="NCBI Taxonomy" id="1469144"/>
    <lineage>
        <taxon>Bacteria</taxon>
        <taxon>Bacillati</taxon>
        <taxon>Actinomycetota</taxon>
        <taxon>Actinomycetes</taxon>
        <taxon>Kitasatosporales</taxon>
        <taxon>Carbonactinosporaceae</taxon>
        <taxon>Carbonactinospora</taxon>
    </lineage>
</organism>
<dbReference type="Gene3D" id="3.40.50.2020">
    <property type="match status" value="1"/>
</dbReference>
<comment type="caution">
    <text evidence="3">The sequence shown here is derived from an EMBL/GenBank/DDBJ whole genome shotgun (WGS) entry which is preliminary data.</text>
</comment>
<dbReference type="SUPFAM" id="SSF53271">
    <property type="entry name" value="PRTase-like"/>
    <property type="match status" value="1"/>
</dbReference>